<evidence type="ECO:0000256" key="2">
    <source>
        <dbReference type="ARBA" id="ARBA00022803"/>
    </source>
</evidence>
<dbReference type="RefSeq" id="WP_216124512.1">
    <property type="nucleotide sequence ID" value="NZ_CP086239.1"/>
</dbReference>
<organism evidence="5 6">
    <name type="scientific">Clostridium estertheticum</name>
    <dbReference type="NCBI Taxonomy" id="238834"/>
    <lineage>
        <taxon>Bacteria</taxon>
        <taxon>Bacillati</taxon>
        <taxon>Bacillota</taxon>
        <taxon>Clostridia</taxon>
        <taxon>Eubacteriales</taxon>
        <taxon>Clostridiaceae</taxon>
        <taxon>Clostridium</taxon>
    </lineage>
</organism>
<dbReference type="SMART" id="SM00028">
    <property type="entry name" value="TPR"/>
    <property type="match status" value="10"/>
</dbReference>
<name>A0AA47EHQ6_9CLOT</name>
<evidence type="ECO:0000313" key="5">
    <source>
        <dbReference type="EMBL" id="WAG59599.1"/>
    </source>
</evidence>
<evidence type="ECO:0000256" key="3">
    <source>
        <dbReference type="PROSITE-ProRule" id="PRU00339"/>
    </source>
</evidence>
<evidence type="ECO:0000259" key="4">
    <source>
        <dbReference type="Pfam" id="PF00931"/>
    </source>
</evidence>
<dbReference type="Pfam" id="PF13424">
    <property type="entry name" value="TPR_12"/>
    <property type="match status" value="4"/>
</dbReference>
<accession>A0AA47EHQ6</accession>
<dbReference type="InterPro" id="IPR002182">
    <property type="entry name" value="NB-ARC"/>
</dbReference>
<dbReference type="AlphaFoldDB" id="A0AA47EHQ6"/>
<sequence>MNEYQIIPPIKNEYDFEELITDLFNEIYNTNEFYLFGRKGQSQKGIDVLGNKNTKLVIQCKEKDITILEAKNREALIADINKDVEKARQLLFKFNKLIFASTYKDDAVLQEHVRKLSECESFEIEYWGWGRISKKIVMYKSLLTKYYPNMFKGELRQLTPNPPKKKGFIGRDQELKELKELNLKSNVTLILNGMGGIGKTELAKEFYWNEYTAKSYDHFGWIDYNQNLKFSVLNQLKVGIEFEDKESDEGRFRKVIEQLNLLEGTTLLVIDNYESDKTNDDDILLNSFSSNIKVILTSREVIQSFEELRLGFLSENKCCELFYQYYKGEHNDEKLNQIIKLSGYHTLSIELLAKTAEEGDYSIDALLKLIIELGFNLNDIISDSVEHEKKYDLLFNHIRNLFVFVNIGECEKFILTNLSVLSSEFIERNVINTWLELDNNNEINKLIQKGWLDSAKIDNKTVIKCHHIIQEIVRLEFPPSSEVCKVLMKNLAIELKCEPWENRLEKSKFLNHALSVLKYIDEETFETGSILTNLSLLYNSIGDFNTALAYLMKAKKICEFFLDKDDYRLAIVYHNLSTVFISSGNMEKAKEYILISKEICEKIYDGNDPELATTYGNLSIVYQEIGNLEEALKYGLKSKEINEQLYGQNDPSLAIIYSNLTLIYQTRGDFEKALDYGLKSKEIKEKFFVNNQLSLGVAYINLSLVYRDKDELGEAIKYGEMAKEIYELICTSSHPSLVKQYTNLSIMYFGTGDLETALKYGLLSKNIGEEIYDEDNIVLSRIYSNLSAVYNSKKEFEIAVEYSLKDKKICEEKYNKKHPLLATTYNNLSMLYYELKDFEQALKYGMMAKEIREEILPKNHYLLATTYNNLSLIFEDYKNLNKALEYGLKCKDIFEKIYKPSHISLATTYFNLASMYLSKTDINNAIIYFEKSRKVYEMSIYKKNANLKNVYYVLSSLYRVKANEKNAEFFNEKFKQFR</sequence>
<keyword evidence="2 3" id="KW-0802">TPR repeat</keyword>
<dbReference type="GO" id="GO:0043531">
    <property type="term" value="F:ADP binding"/>
    <property type="evidence" value="ECO:0007669"/>
    <property type="project" value="InterPro"/>
</dbReference>
<evidence type="ECO:0000256" key="1">
    <source>
        <dbReference type="ARBA" id="ARBA00022737"/>
    </source>
</evidence>
<feature type="repeat" description="TPR" evidence="3">
    <location>
        <begin position="822"/>
        <end position="855"/>
    </location>
</feature>
<keyword evidence="1" id="KW-0677">Repeat</keyword>
<dbReference type="Proteomes" id="UP001164733">
    <property type="component" value="Chromosome"/>
</dbReference>
<feature type="domain" description="NB-ARC" evidence="4">
    <location>
        <begin position="186"/>
        <end position="324"/>
    </location>
</feature>
<dbReference type="Pfam" id="PF00931">
    <property type="entry name" value="NB-ARC"/>
    <property type="match status" value="1"/>
</dbReference>
<dbReference type="PROSITE" id="PS50005">
    <property type="entry name" value="TPR"/>
    <property type="match status" value="2"/>
</dbReference>
<dbReference type="PANTHER" id="PTHR45641">
    <property type="entry name" value="TETRATRICOPEPTIDE REPEAT PROTEIN (AFU_ORTHOLOGUE AFUA_6G03870)"/>
    <property type="match status" value="1"/>
</dbReference>
<dbReference type="EMBL" id="CP086239">
    <property type="protein sequence ID" value="WAG59599.1"/>
    <property type="molecule type" value="Genomic_DNA"/>
</dbReference>
<dbReference type="PANTHER" id="PTHR45641:SF19">
    <property type="entry name" value="NEPHROCYSTIN-3"/>
    <property type="match status" value="1"/>
</dbReference>
<feature type="repeat" description="TPR" evidence="3">
    <location>
        <begin position="906"/>
        <end position="939"/>
    </location>
</feature>
<evidence type="ECO:0000313" key="6">
    <source>
        <dbReference type="Proteomes" id="UP001164733"/>
    </source>
</evidence>
<gene>
    <name evidence="5" type="ORF">LL038_18485</name>
</gene>
<protein>
    <submittedName>
        <fullName evidence="5">Tetratricopeptide repeat protein</fullName>
    </submittedName>
</protein>
<reference evidence="5" key="1">
    <citation type="submission" date="2021-11" db="EMBL/GenBank/DDBJ databases">
        <title>Clostridia strains as spoilage organisms.</title>
        <authorList>
            <person name="Wambui J."/>
            <person name="Stevens M.J.A."/>
            <person name="Stephan R."/>
        </authorList>
    </citation>
    <scope>NUCLEOTIDE SEQUENCE</scope>
    <source>
        <strain evidence="5">CF009</strain>
    </source>
</reference>
<dbReference type="InterPro" id="IPR019734">
    <property type="entry name" value="TPR_rpt"/>
</dbReference>
<proteinExistence type="predicted"/>